<name>A0A6A6HCQ1_VIRVR</name>
<evidence type="ECO:0000313" key="3">
    <source>
        <dbReference type="Proteomes" id="UP000800092"/>
    </source>
</evidence>
<protein>
    <recommendedName>
        <fullName evidence="4">Secreted protein</fullName>
    </recommendedName>
</protein>
<dbReference type="Proteomes" id="UP000800092">
    <property type="component" value="Unassembled WGS sequence"/>
</dbReference>
<evidence type="ECO:0008006" key="4">
    <source>
        <dbReference type="Google" id="ProtNLM"/>
    </source>
</evidence>
<feature type="signal peptide" evidence="1">
    <location>
        <begin position="1"/>
        <end position="16"/>
    </location>
</feature>
<gene>
    <name evidence="2" type="ORF">EV356DRAFT_500190</name>
</gene>
<dbReference type="EMBL" id="ML991790">
    <property type="protein sequence ID" value="KAF2235641.1"/>
    <property type="molecule type" value="Genomic_DNA"/>
</dbReference>
<evidence type="ECO:0000313" key="2">
    <source>
        <dbReference type="EMBL" id="KAF2235641.1"/>
    </source>
</evidence>
<proteinExistence type="predicted"/>
<sequence length="125" mass="14061">MHTTSELMLFLGAVTAVPMHHLSCASSPEAVARVNEPQSDTFRTSLSLLYCASLRLMTICNAEAVETHSAHDNTSAVSIQSRRLRSLTWTRKSLVVPLHERPCYMRTHFIVSSYQESRTLESHMV</sequence>
<keyword evidence="3" id="KW-1185">Reference proteome</keyword>
<accession>A0A6A6HCQ1</accession>
<reference evidence="2" key="1">
    <citation type="journal article" date="2020" name="Stud. Mycol.">
        <title>101 Dothideomycetes genomes: a test case for predicting lifestyles and emergence of pathogens.</title>
        <authorList>
            <person name="Haridas S."/>
            <person name="Albert R."/>
            <person name="Binder M."/>
            <person name="Bloem J."/>
            <person name="Labutti K."/>
            <person name="Salamov A."/>
            <person name="Andreopoulos B."/>
            <person name="Baker S."/>
            <person name="Barry K."/>
            <person name="Bills G."/>
            <person name="Bluhm B."/>
            <person name="Cannon C."/>
            <person name="Castanera R."/>
            <person name="Culley D."/>
            <person name="Daum C."/>
            <person name="Ezra D."/>
            <person name="Gonzalez J."/>
            <person name="Henrissat B."/>
            <person name="Kuo A."/>
            <person name="Liang C."/>
            <person name="Lipzen A."/>
            <person name="Lutzoni F."/>
            <person name="Magnuson J."/>
            <person name="Mondo S."/>
            <person name="Nolan M."/>
            <person name="Ohm R."/>
            <person name="Pangilinan J."/>
            <person name="Park H.-J."/>
            <person name="Ramirez L."/>
            <person name="Alfaro M."/>
            <person name="Sun H."/>
            <person name="Tritt A."/>
            <person name="Yoshinaga Y."/>
            <person name="Zwiers L.-H."/>
            <person name="Turgeon B."/>
            <person name="Goodwin S."/>
            <person name="Spatafora J."/>
            <person name="Crous P."/>
            <person name="Grigoriev I."/>
        </authorList>
    </citation>
    <scope>NUCLEOTIDE SEQUENCE</scope>
    <source>
        <strain evidence="2">Tuck. ex Michener</strain>
    </source>
</reference>
<evidence type="ECO:0000256" key="1">
    <source>
        <dbReference type="SAM" id="SignalP"/>
    </source>
</evidence>
<dbReference type="AlphaFoldDB" id="A0A6A6HCQ1"/>
<organism evidence="2 3">
    <name type="scientific">Viridothelium virens</name>
    <name type="common">Speckled blister lichen</name>
    <name type="synonym">Trypethelium virens</name>
    <dbReference type="NCBI Taxonomy" id="1048519"/>
    <lineage>
        <taxon>Eukaryota</taxon>
        <taxon>Fungi</taxon>
        <taxon>Dikarya</taxon>
        <taxon>Ascomycota</taxon>
        <taxon>Pezizomycotina</taxon>
        <taxon>Dothideomycetes</taxon>
        <taxon>Dothideomycetes incertae sedis</taxon>
        <taxon>Trypetheliales</taxon>
        <taxon>Trypetheliaceae</taxon>
        <taxon>Viridothelium</taxon>
    </lineage>
</organism>
<keyword evidence="1" id="KW-0732">Signal</keyword>
<feature type="chain" id="PRO_5025474183" description="Secreted protein" evidence="1">
    <location>
        <begin position="17"/>
        <end position="125"/>
    </location>
</feature>